<organism evidence="1 2">
    <name type="scientific">Hymenobacter cellulosilyticus</name>
    <dbReference type="NCBI Taxonomy" id="2932248"/>
    <lineage>
        <taxon>Bacteria</taxon>
        <taxon>Pseudomonadati</taxon>
        <taxon>Bacteroidota</taxon>
        <taxon>Cytophagia</taxon>
        <taxon>Cytophagales</taxon>
        <taxon>Hymenobacteraceae</taxon>
        <taxon>Hymenobacter</taxon>
    </lineage>
</organism>
<dbReference type="Proteomes" id="UP000831796">
    <property type="component" value="Plasmid unnamed2"/>
</dbReference>
<dbReference type="KEGG" id="hcu:MUN79_29355"/>
<dbReference type="EMBL" id="CP095048">
    <property type="protein sequence ID" value="UOQ75297.1"/>
    <property type="molecule type" value="Genomic_DNA"/>
</dbReference>
<sequence length="80" mass="9271">MAAMVQRLAGWTVKNGAFKQEPRVDELLGLAVSGVSYYTYQDSQQYDEKHNTDYTLKNWRQNAATRGHIYLVDFAGYYKE</sequence>
<evidence type="ECO:0000313" key="1">
    <source>
        <dbReference type="EMBL" id="UOQ75297.1"/>
    </source>
</evidence>
<protein>
    <submittedName>
        <fullName evidence="1">Uncharacterized protein</fullName>
    </submittedName>
</protein>
<geneLocation type="plasmid" evidence="1 2">
    <name>unnamed2</name>
</geneLocation>
<proteinExistence type="predicted"/>
<dbReference type="AlphaFoldDB" id="A0A8T9QCV4"/>
<accession>A0A8T9QCV4</accession>
<dbReference type="RefSeq" id="WP_244678630.1">
    <property type="nucleotide sequence ID" value="NZ_CP095048.1"/>
</dbReference>
<reference evidence="1" key="1">
    <citation type="submission" date="2022-04" db="EMBL/GenBank/DDBJ databases">
        <title>Hymenobacter sp. isolated from the air.</title>
        <authorList>
            <person name="Won M."/>
            <person name="Lee C.-M."/>
            <person name="Woen H.-Y."/>
            <person name="Kwon S.-W."/>
        </authorList>
    </citation>
    <scope>NUCLEOTIDE SEQUENCE</scope>
    <source>
        <strain evidence="1">5116S-3</strain>
        <plasmid evidence="1">unnamed2</plasmid>
    </source>
</reference>
<evidence type="ECO:0000313" key="2">
    <source>
        <dbReference type="Proteomes" id="UP000831796"/>
    </source>
</evidence>
<keyword evidence="1" id="KW-0614">Plasmid</keyword>
<name>A0A8T9QCV4_9BACT</name>
<gene>
    <name evidence="1" type="ORF">MUN79_29355</name>
</gene>
<keyword evidence="2" id="KW-1185">Reference proteome</keyword>